<organism evidence="2 3">
    <name type="scientific">Liparis tanakae</name>
    <name type="common">Tanaka's snailfish</name>
    <dbReference type="NCBI Taxonomy" id="230148"/>
    <lineage>
        <taxon>Eukaryota</taxon>
        <taxon>Metazoa</taxon>
        <taxon>Chordata</taxon>
        <taxon>Craniata</taxon>
        <taxon>Vertebrata</taxon>
        <taxon>Euteleostomi</taxon>
        <taxon>Actinopterygii</taxon>
        <taxon>Neopterygii</taxon>
        <taxon>Teleostei</taxon>
        <taxon>Neoteleostei</taxon>
        <taxon>Acanthomorphata</taxon>
        <taxon>Eupercaria</taxon>
        <taxon>Perciformes</taxon>
        <taxon>Cottioidei</taxon>
        <taxon>Cottales</taxon>
        <taxon>Liparidae</taxon>
        <taxon>Liparis</taxon>
    </lineage>
</organism>
<feature type="compositionally biased region" description="Basic and acidic residues" evidence="1">
    <location>
        <begin position="43"/>
        <end position="54"/>
    </location>
</feature>
<comment type="caution">
    <text evidence="2">The sequence shown here is derived from an EMBL/GenBank/DDBJ whole genome shotgun (WGS) entry which is preliminary data.</text>
</comment>
<protein>
    <submittedName>
        <fullName evidence="2">Uncharacterized protein</fullName>
    </submittedName>
</protein>
<feature type="region of interest" description="Disordered" evidence="1">
    <location>
        <begin position="1"/>
        <end position="54"/>
    </location>
</feature>
<sequence>MLRGYAAQKLPTKPEHMWRADPDRHTTTASHTRHELQAGVTARQRENPEVKPRVDLRRGEKINLRPVIISWSLSKKTHLTMNHGGRPRAEDKDANI</sequence>
<name>A0A4Z2EA15_9TELE</name>
<evidence type="ECO:0000313" key="3">
    <source>
        <dbReference type="Proteomes" id="UP000314294"/>
    </source>
</evidence>
<gene>
    <name evidence="2" type="ORF">EYF80_064220</name>
</gene>
<feature type="compositionally biased region" description="Basic and acidic residues" evidence="1">
    <location>
        <begin position="12"/>
        <end position="36"/>
    </location>
</feature>
<dbReference type="EMBL" id="SRLO01011989">
    <property type="protein sequence ID" value="TNN25649.1"/>
    <property type="molecule type" value="Genomic_DNA"/>
</dbReference>
<reference evidence="2 3" key="1">
    <citation type="submission" date="2019-03" db="EMBL/GenBank/DDBJ databases">
        <title>First draft genome of Liparis tanakae, snailfish: a comprehensive survey of snailfish specific genes.</title>
        <authorList>
            <person name="Kim W."/>
            <person name="Song I."/>
            <person name="Jeong J.-H."/>
            <person name="Kim D."/>
            <person name="Kim S."/>
            <person name="Ryu S."/>
            <person name="Song J.Y."/>
            <person name="Lee S.K."/>
        </authorList>
    </citation>
    <scope>NUCLEOTIDE SEQUENCE [LARGE SCALE GENOMIC DNA]</scope>
    <source>
        <tissue evidence="2">Muscle</tissue>
    </source>
</reference>
<proteinExistence type="predicted"/>
<dbReference type="Proteomes" id="UP000314294">
    <property type="component" value="Unassembled WGS sequence"/>
</dbReference>
<evidence type="ECO:0000256" key="1">
    <source>
        <dbReference type="SAM" id="MobiDB-lite"/>
    </source>
</evidence>
<evidence type="ECO:0000313" key="2">
    <source>
        <dbReference type="EMBL" id="TNN25649.1"/>
    </source>
</evidence>
<dbReference type="AlphaFoldDB" id="A0A4Z2EA15"/>
<keyword evidence="3" id="KW-1185">Reference proteome</keyword>
<accession>A0A4Z2EA15</accession>